<dbReference type="AlphaFoldDB" id="A0AAW0NPU4"/>
<feature type="compositionally biased region" description="Polar residues" evidence="2">
    <location>
        <begin position="1"/>
        <end position="13"/>
    </location>
</feature>
<keyword evidence="4" id="KW-1185">Reference proteome</keyword>
<feature type="compositionally biased region" description="Polar residues" evidence="2">
    <location>
        <begin position="313"/>
        <end position="324"/>
    </location>
</feature>
<gene>
    <name evidence="3" type="ORF">WMY93_017828</name>
</gene>
<evidence type="ECO:0000313" key="4">
    <source>
        <dbReference type="Proteomes" id="UP001460270"/>
    </source>
</evidence>
<accession>A0AAW0NPU4</accession>
<evidence type="ECO:0000313" key="3">
    <source>
        <dbReference type="EMBL" id="KAK7905221.1"/>
    </source>
</evidence>
<dbReference type="Proteomes" id="UP001460270">
    <property type="component" value="Unassembled WGS sequence"/>
</dbReference>
<evidence type="ECO:0008006" key="5">
    <source>
        <dbReference type="Google" id="ProtNLM"/>
    </source>
</evidence>
<sequence length="331" mass="37993">MNLRSGVTTQSLKTKPKRTKKDHVTNKCTMDVSNLETSLKKMLTDFKEDLTKQIGEMHTDIGKISSETTRIRQDLKDIRQSLGEAQSHIEEAEQRIHQLEERECDTLHMLKQLSKDQKEMAEKLEYLENKSRQFNIRIYGVKEGLEGEDAIGFITSLLAEKLEIAPEIIQIAAAHRSLGPKPTREDAAPRSLVVRFAQWNTRQKILRAAWNKKEITIEERRIYLSPDFSNKIHKERSRLFQLRKLLKQKNVNSHIIYPSRLKVFMEGNTTTYDSFEEAQSSLRDLGLLEGGDYAVRDTSVNAGSFEKVKTARHSQQSGAAPRSSSDIRPKK</sequence>
<dbReference type="PANTHER" id="PTHR11505">
    <property type="entry name" value="L1 TRANSPOSABLE ELEMENT-RELATED"/>
    <property type="match status" value="1"/>
</dbReference>
<organism evidence="3 4">
    <name type="scientific">Mugilogobius chulae</name>
    <name type="common">yellowstripe goby</name>
    <dbReference type="NCBI Taxonomy" id="88201"/>
    <lineage>
        <taxon>Eukaryota</taxon>
        <taxon>Metazoa</taxon>
        <taxon>Chordata</taxon>
        <taxon>Craniata</taxon>
        <taxon>Vertebrata</taxon>
        <taxon>Euteleostomi</taxon>
        <taxon>Actinopterygii</taxon>
        <taxon>Neopterygii</taxon>
        <taxon>Teleostei</taxon>
        <taxon>Neoteleostei</taxon>
        <taxon>Acanthomorphata</taxon>
        <taxon>Gobiaria</taxon>
        <taxon>Gobiiformes</taxon>
        <taxon>Gobioidei</taxon>
        <taxon>Gobiidae</taxon>
        <taxon>Gobionellinae</taxon>
        <taxon>Mugilogobius</taxon>
    </lineage>
</organism>
<comment type="caution">
    <text evidence="3">The sequence shown here is derived from an EMBL/GenBank/DDBJ whole genome shotgun (WGS) entry which is preliminary data.</text>
</comment>
<feature type="region of interest" description="Disordered" evidence="2">
    <location>
        <begin position="305"/>
        <end position="331"/>
    </location>
</feature>
<dbReference type="EMBL" id="JBBPFD010000012">
    <property type="protein sequence ID" value="KAK7905221.1"/>
    <property type="molecule type" value="Genomic_DNA"/>
</dbReference>
<feature type="coiled-coil region" evidence="1">
    <location>
        <begin position="75"/>
        <end position="130"/>
    </location>
</feature>
<protein>
    <recommendedName>
        <fullName evidence="5">L1 transposable element RRM domain-containing protein</fullName>
    </recommendedName>
</protein>
<keyword evidence="1" id="KW-0175">Coiled coil</keyword>
<feature type="region of interest" description="Disordered" evidence="2">
    <location>
        <begin position="1"/>
        <end position="23"/>
    </location>
</feature>
<evidence type="ECO:0000256" key="2">
    <source>
        <dbReference type="SAM" id="MobiDB-lite"/>
    </source>
</evidence>
<dbReference type="Gene3D" id="3.30.70.1820">
    <property type="entry name" value="L1 transposable element, RRM domain"/>
    <property type="match status" value="1"/>
</dbReference>
<dbReference type="InterPro" id="IPR004244">
    <property type="entry name" value="Transposase_22"/>
</dbReference>
<proteinExistence type="predicted"/>
<evidence type="ECO:0000256" key="1">
    <source>
        <dbReference type="SAM" id="Coils"/>
    </source>
</evidence>
<reference evidence="4" key="1">
    <citation type="submission" date="2024-04" db="EMBL/GenBank/DDBJ databases">
        <title>Salinicola lusitanus LLJ914,a marine bacterium isolated from the Okinawa Trough.</title>
        <authorList>
            <person name="Li J."/>
        </authorList>
    </citation>
    <scope>NUCLEOTIDE SEQUENCE [LARGE SCALE GENOMIC DNA]</scope>
</reference>
<dbReference type="Gene3D" id="1.10.287.950">
    <property type="entry name" value="Methyl-accepting chemotaxis protein"/>
    <property type="match status" value="1"/>
</dbReference>
<name>A0AAW0NPU4_9GOBI</name>